<accession>A0AAE1LAL8</accession>
<evidence type="ECO:0000313" key="3">
    <source>
        <dbReference type="Proteomes" id="UP001219518"/>
    </source>
</evidence>
<sequence>MADDNRRQPQLPNVRPPDEFPFSPSEWSNWRARWAQYHMLSNLKNQAAEYQANSLLYSMGPRAIQVVETFNLTAAQKKDHDALLDAFDRLYKATKNTVYDRAKFFRRAQQQGHPEKEASAKTTAEQEDLDMQKLRKVNELEEPEDYGEDEGSAAINSVTKARFGPSPYLGEVKRSIREAGVEYVEYQPLLLDIQVGKLGELEFKADSGADAPVMGKEYLSLLGPVKLQKCGPLRAAGDLTLEVHCKNTRSVHGKFKTTLQWQDKHHEVRVYVLERQQKPLLGRPTMIKFGLIDLSVYKPVKVLATQHPRKQAAALPEMEHPEIFKGLGVMPGDKDEDDYTEGDQLGTGIGEVSIENDDVGCSSSLSNIK</sequence>
<reference evidence="2" key="2">
    <citation type="journal article" date="2023" name="BMC Genomics">
        <title>Pest status, molecular evolution, and epigenetic factors derived from the genome assembly of Frankliniella fusca, a thysanopteran phytovirus vector.</title>
        <authorList>
            <person name="Catto M.A."/>
            <person name="Labadie P.E."/>
            <person name="Jacobson A.L."/>
            <person name="Kennedy G.G."/>
            <person name="Srinivasan R."/>
            <person name="Hunt B.G."/>
        </authorList>
    </citation>
    <scope>NUCLEOTIDE SEQUENCE</scope>
    <source>
        <strain evidence="2">PL_HMW_Pooled</strain>
    </source>
</reference>
<evidence type="ECO:0000256" key="1">
    <source>
        <dbReference type="SAM" id="MobiDB-lite"/>
    </source>
</evidence>
<organism evidence="2 3">
    <name type="scientific">Frankliniella fusca</name>
    <dbReference type="NCBI Taxonomy" id="407009"/>
    <lineage>
        <taxon>Eukaryota</taxon>
        <taxon>Metazoa</taxon>
        <taxon>Ecdysozoa</taxon>
        <taxon>Arthropoda</taxon>
        <taxon>Hexapoda</taxon>
        <taxon>Insecta</taxon>
        <taxon>Pterygota</taxon>
        <taxon>Neoptera</taxon>
        <taxon>Paraneoptera</taxon>
        <taxon>Thysanoptera</taxon>
        <taxon>Terebrantia</taxon>
        <taxon>Thripoidea</taxon>
        <taxon>Thripidae</taxon>
        <taxon>Frankliniella</taxon>
    </lineage>
</organism>
<reference evidence="2" key="1">
    <citation type="submission" date="2021-07" db="EMBL/GenBank/DDBJ databases">
        <authorList>
            <person name="Catto M.A."/>
            <person name="Jacobson A."/>
            <person name="Kennedy G."/>
            <person name="Labadie P."/>
            <person name="Hunt B.G."/>
            <person name="Srinivasan R."/>
        </authorList>
    </citation>
    <scope>NUCLEOTIDE SEQUENCE</scope>
    <source>
        <strain evidence="2">PL_HMW_Pooled</strain>
        <tissue evidence="2">Head</tissue>
    </source>
</reference>
<keyword evidence="3" id="KW-1185">Reference proteome</keyword>
<dbReference type="AlphaFoldDB" id="A0AAE1LAL8"/>
<dbReference type="EMBL" id="JAHWGI010000234">
    <property type="protein sequence ID" value="KAK3911137.1"/>
    <property type="molecule type" value="Genomic_DNA"/>
</dbReference>
<proteinExistence type="predicted"/>
<dbReference type="Proteomes" id="UP001219518">
    <property type="component" value="Unassembled WGS sequence"/>
</dbReference>
<gene>
    <name evidence="2" type="ORF">KUF71_020839</name>
</gene>
<feature type="region of interest" description="Disordered" evidence="1">
    <location>
        <begin position="108"/>
        <end position="127"/>
    </location>
</feature>
<feature type="region of interest" description="Disordered" evidence="1">
    <location>
        <begin position="1"/>
        <end position="22"/>
    </location>
</feature>
<comment type="caution">
    <text evidence="2">The sequence shown here is derived from an EMBL/GenBank/DDBJ whole genome shotgun (WGS) entry which is preliminary data.</text>
</comment>
<protein>
    <submittedName>
        <fullName evidence="2">Glutathione-dependent formaldehyde-activating enzyme</fullName>
    </submittedName>
</protein>
<evidence type="ECO:0000313" key="2">
    <source>
        <dbReference type="EMBL" id="KAK3911137.1"/>
    </source>
</evidence>
<dbReference type="PANTHER" id="PTHR33198">
    <property type="entry name" value="ANK_REP_REGION DOMAIN-CONTAINING PROTEIN-RELATED"/>
    <property type="match status" value="1"/>
</dbReference>
<name>A0AAE1LAL8_9NEOP</name>
<feature type="region of interest" description="Disordered" evidence="1">
    <location>
        <begin position="331"/>
        <end position="369"/>
    </location>
</feature>